<dbReference type="InterPro" id="IPR036249">
    <property type="entry name" value="Thioredoxin-like_sf"/>
</dbReference>
<feature type="compositionally biased region" description="Acidic residues" evidence="1">
    <location>
        <begin position="377"/>
        <end position="386"/>
    </location>
</feature>
<feature type="chain" id="PRO_5026202241" evidence="2">
    <location>
        <begin position="18"/>
        <end position="816"/>
    </location>
</feature>
<evidence type="ECO:0000313" key="4">
    <source>
        <dbReference type="EMBL" id="CAB3267394.1"/>
    </source>
</evidence>
<accession>A0A6F9DVC3</accession>
<dbReference type="Pfam" id="PF13848">
    <property type="entry name" value="Thioredoxin_6"/>
    <property type="match status" value="1"/>
</dbReference>
<evidence type="ECO:0000256" key="2">
    <source>
        <dbReference type="SAM" id="SignalP"/>
    </source>
</evidence>
<protein>
    <submittedName>
        <fullName evidence="4">Thioredoxin domain-containing protein 16-like</fullName>
    </submittedName>
</protein>
<dbReference type="InterPro" id="IPR057642">
    <property type="entry name" value="TXNDC16_2nd"/>
</dbReference>
<feature type="signal peptide" evidence="2">
    <location>
        <begin position="1"/>
        <end position="17"/>
    </location>
</feature>
<keyword evidence="2" id="KW-0732">Signal</keyword>
<dbReference type="AlphaFoldDB" id="A0A6F9DVC3"/>
<dbReference type="PANTHER" id="PTHR22699">
    <property type="entry name" value="THIOREDOXIN DOMAIN-CONTAINING PROTEIN 16"/>
    <property type="match status" value="1"/>
</dbReference>
<dbReference type="SUPFAM" id="SSF52833">
    <property type="entry name" value="Thioredoxin-like"/>
    <property type="match status" value="1"/>
</dbReference>
<gene>
    <name evidence="4" type="primary">Txndc16</name>
</gene>
<dbReference type="PANTHER" id="PTHR22699:SF1">
    <property type="entry name" value="THIOREDOXIN DOMAIN-CONTAINING PROTEIN 16"/>
    <property type="match status" value="1"/>
</dbReference>
<proteinExistence type="evidence at transcript level"/>
<evidence type="ECO:0000256" key="1">
    <source>
        <dbReference type="SAM" id="MobiDB-lite"/>
    </source>
</evidence>
<name>A0A6F9DVC3_9ASCI</name>
<reference evidence="4" key="1">
    <citation type="submission" date="2020-04" db="EMBL/GenBank/DDBJ databases">
        <authorList>
            <person name="Neveu A P."/>
        </authorList>
    </citation>
    <scope>NUCLEOTIDE SEQUENCE</scope>
    <source>
        <tissue evidence="4">Whole embryo</tissue>
    </source>
</reference>
<evidence type="ECO:0000259" key="3">
    <source>
        <dbReference type="Pfam" id="PF24509"/>
    </source>
</evidence>
<dbReference type="EMBL" id="LR791532">
    <property type="protein sequence ID" value="CAB3267394.1"/>
    <property type="molecule type" value="mRNA"/>
</dbReference>
<organism evidence="4">
    <name type="scientific">Phallusia mammillata</name>
    <dbReference type="NCBI Taxonomy" id="59560"/>
    <lineage>
        <taxon>Eukaryota</taxon>
        <taxon>Metazoa</taxon>
        <taxon>Chordata</taxon>
        <taxon>Tunicata</taxon>
        <taxon>Ascidiacea</taxon>
        <taxon>Phlebobranchia</taxon>
        <taxon>Ascidiidae</taxon>
        <taxon>Phallusia</taxon>
    </lineage>
</organism>
<dbReference type="Gene3D" id="3.40.30.10">
    <property type="entry name" value="Glutaredoxin"/>
    <property type="match status" value="1"/>
</dbReference>
<feature type="region of interest" description="Disordered" evidence="1">
    <location>
        <begin position="356"/>
        <end position="394"/>
    </location>
</feature>
<feature type="domain" description="TXNDC16 second thioredoxin-like" evidence="3">
    <location>
        <begin position="131"/>
        <end position="227"/>
    </location>
</feature>
<dbReference type="Pfam" id="PF24509">
    <property type="entry name" value="TXNDC16_2nd"/>
    <property type="match status" value="1"/>
</dbReference>
<sequence>MLAIAALLLYLSIGANGLKVPLITDNEFSISKESSTGFGVILIPKNENEAVNQSLQVLQQASATLQKHGTNIGILDCKISQSELCADHATEVLLFRNGKMVGDLQPDQITTQDEAEGNILHLLNHEILVPIESTDNWVSLRNKCAGKRNIVIAYVKVMGSEFHNLIVQSALKWKGKIEFAYGTDFELVNSLMPKSPKIGENGAVWISMCTVGLVQGECPLSQFVHPLKSELLADTFENMVFDHQLVKEIDGNDKASVMYNYVQKKLEDGSEIFLFVAGNGKMDRARLIANQICAKYFLSARCVLVNGDVQKSAAGNVVQKNRIHVTIIGHAESGKSEQFLLSETFEEVEEKYQLLTKNQREQEDNEPNEDDSKTGENEEENEEEPAGVETTQDDPVAFSVHTSRKILDLYLYDFKTLPRLTDVTYTEVINGTEFAVVLFTLEFNPKSLAALSIYSEIHEGYTKKQMKSPLYRVECFDWPDICKKEKLHTFPRMFFYRQNEERTAHEYKGVWSFNDMIQSIHYYSMPWPIMGLKDKLLETLPENTDMVIGIVDTKTGEEDFVKAARYYGKQAPFLMVKDEDAKIIAEADDIKSWNGKNFLIQNSVDHSKRPVPFNSFSDIQKFIELPADNQWNEITLSNFNKILDEDKPLVIQFINQTSSGVNKQNALSKTLKKMASNQEITSKAILSWMDLSAGSVGEYVWYVYSGAKSTQLPLVFLNKKENSVVIAKFEKVPTIDEVTLWINQCLNGQEATSFTLREHSWKPRHPGYDYLEMMKKEGTYPAAGQPAEEEMVKPVVKSARFGHQTQSAKAPQHTEL</sequence>
<dbReference type="InterPro" id="IPR040090">
    <property type="entry name" value="TXNDC16"/>
</dbReference>